<dbReference type="RefSeq" id="WP_084425328.1">
    <property type="nucleotide sequence ID" value="NZ_FWXV01000001.1"/>
</dbReference>
<sequence>MQLAELLSRTGLDVLSHLSRSVTVPVIDGLQAQGDLIVIPAGFVPQIRMSWFGARDVPPGGVELVRGVAGNNPHTLVADPGTCQWTRGVHDSQRLGVAAFVNTAPVYLIHPEHGGTGVAPGTWVVRRQRESFNGSMGPSENFGFAGRTVLVAD</sequence>
<evidence type="ECO:0000313" key="1">
    <source>
        <dbReference type="EMBL" id="SMC72450.1"/>
    </source>
</evidence>
<dbReference type="OrthoDB" id="3377664at2"/>
<dbReference type="Proteomes" id="UP000192674">
    <property type="component" value="Unassembled WGS sequence"/>
</dbReference>
<proteinExistence type="predicted"/>
<organism evidence="1 2">
    <name type="scientific">Kibdelosporangium aridum</name>
    <dbReference type="NCBI Taxonomy" id="2030"/>
    <lineage>
        <taxon>Bacteria</taxon>
        <taxon>Bacillati</taxon>
        <taxon>Actinomycetota</taxon>
        <taxon>Actinomycetes</taxon>
        <taxon>Pseudonocardiales</taxon>
        <taxon>Pseudonocardiaceae</taxon>
        <taxon>Kibdelosporangium</taxon>
    </lineage>
</organism>
<name>A0A1W2BI52_KIBAR</name>
<dbReference type="EMBL" id="FWXV01000001">
    <property type="protein sequence ID" value="SMC72450.1"/>
    <property type="molecule type" value="Genomic_DNA"/>
</dbReference>
<gene>
    <name evidence="1" type="ORF">SAMN05661093_01697</name>
</gene>
<accession>A0A1W2BI52</accession>
<evidence type="ECO:0000313" key="2">
    <source>
        <dbReference type="Proteomes" id="UP000192674"/>
    </source>
</evidence>
<keyword evidence="2" id="KW-1185">Reference proteome</keyword>
<reference evidence="1 2" key="1">
    <citation type="submission" date="2017-04" db="EMBL/GenBank/DDBJ databases">
        <authorList>
            <person name="Afonso C.L."/>
            <person name="Miller P.J."/>
            <person name="Scott M.A."/>
            <person name="Spackman E."/>
            <person name="Goraichik I."/>
            <person name="Dimitrov K.M."/>
            <person name="Suarez D.L."/>
            <person name="Swayne D.E."/>
        </authorList>
    </citation>
    <scope>NUCLEOTIDE SEQUENCE [LARGE SCALE GENOMIC DNA]</scope>
    <source>
        <strain evidence="1 2">DSM 43828</strain>
    </source>
</reference>
<dbReference type="AlphaFoldDB" id="A0A1W2BI52"/>
<protein>
    <submittedName>
        <fullName evidence="1">Uncharacterized protein</fullName>
    </submittedName>
</protein>